<evidence type="ECO:0000256" key="1">
    <source>
        <dbReference type="ARBA" id="ARBA00004308"/>
    </source>
</evidence>
<protein>
    <recommendedName>
        <fullName evidence="6">Clathrin/coatomer adaptor adaptin-like N-terminal domain-containing protein</fullName>
    </recommendedName>
</protein>
<dbReference type="GO" id="GO:0030117">
    <property type="term" value="C:membrane coat"/>
    <property type="evidence" value="ECO:0007669"/>
    <property type="project" value="InterPro"/>
</dbReference>
<gene>
    <name evidence="7" type="ORF">M8C21_007863</name>
</gene>
<dbReference type="PANTHER" id="PTHR11134">
    <property type="entry name" value="ADAPTOR COMPLEX SUBUNIT BETA FAMILY MEMBER"/>
    <property type="match status" value="1"/>
</dbReference>
<reference evidence="7" key="1">
    <citation type="submission" date="2022-06" db="EMBL/GenBank/DDBJ databases">
        <title>Uncovering the hologenomic basis of an extraordinary plant invasion.</title>
        <authorList>
            <person name="Bieker V.C."/>
            <person name="Martin M.D."/>
            <person name="Gilbert T."/>
            <person name="Hodgins K."/>
            <person name="Battlay P."/>
            <person name="Petersen B."/>
            <person name="Wilson J."/>
        </authorList>
    </citation>
    <scope>NUCLEOTIDE SEQUENCE</scope>
    <source>
        <strain evidence="7">AA19_3_7</strain>
        <tissue evidence="7">Leaf</tissue>
    </source>
</reference>
<evidence type="ECO:0000259" key="6">
    <source>
        <dbReference type="Pfam" id="PF01602"/>
    </source>
</evidence>
<evidence type="ECO:0000256" key="4">
    <source>
        <dbReference type="ARBA" id="ARBA00022927"/>
    </source>
</evidence>
<keyword evidence="5" id="KW-0472">Membrane</keyword>
<sequence>ASMIWIIGEYAERIDNADELLESYLESFPEEPAQVQLQLLTATVKLFLKKPTDGPQQMIQVVLNNATVETDNPDLQDRAYIYWRLLSTDPEVLNYDPEEYKDNSWKCKQRSLGRLISKIVLDGEVPALDYDHTGQFIFCRDAQVSLFQSYEVAPVVSKQLSDTIISFGMLDLKELSLWQSYLVEGNKKFKCLILLYFVRERILNMVEGNKKFLAIDKAIGENELKSKADRLRQAVLEKVEELAMMADTWQQRAKYNEHMINTLKFNHQQVYAQRKDGKEGCCDSEVDDTASCCNGQAIDFHLLSKGNDAMTCK</sequence>
<dbReference type="InterPro" id="IPR002553">
    <property type="entry name" value="Clathrin/coatomer_adapt-like_N"/>
</dbReference>
<proteinExistence type="inferred from homology"/>
<evidence type="ECO:0000256" key="5">
    <source>
        <dbReference type="ARBA" id="ARBA00023136"/>
    </source>
</evidence>
<feature type="non-terminal residue" evidence="7">
    <location>
        <position position="313"/>
    </location>
</feature>
<comment type="similarity">
    <text evidence="2">Belongs to the adaptor complexes large subunit family.</text>
</comment>
<evidence type="ECO:0000313" key="7">
    <source>
        <dbReference type="EMBL" id="KAI7744618.1"/>
    </source>
</evidence>
<evidence type="ECO:0000256" key="3">
    <source>
        <dbReference type="ARBA" id="ARBA00022448"/>
    </source>
</evidence>
<dbReference type="InterPro" id="IPR011989">
    <property type="entry name" value="ARM-like"/>
</dbReference>
<organism evidence="7 8">
    <name type="scientific">Ambrosia artemisiifolia</name>
    <name type="common">Common ragweed</name>
    <dbReference type="NCBI Taxonomy" id="4212"/>
    <lineage>
        <taxon>Eukaryota</taxon>
        <taxon>Viridiplantae</taxon>
        <taxon>Streptophyta</taxon>
        <taxon>Embryophyta</taxon>
        <taxon>Tracheophyta</taxon>
        <taxon>Spermatophyta</taxon>
        <taxon>Magnoliopsida</taxon>
        <taxon>eudicotyledons</taxon>
        <taxon>Gunneridae</taxon>
        <taxon>Pentapetalae</taxon>
        <taxon>asterids</taxon>
        <taxon>campanulids</taxon>
        <taxon>Asterales</taxon>
        <taxon>Asteraceae</taxon>
        <taxon>Asteroideae</taxon>
        <taxon>Heliantheae alliance</taxon>
        <taxon>Heliantheae</taxon>
        <taxon>Ambrosia</taxon>
    </lineage>
</organism>
<dbReference type="GO" id="GO:0012505">
    <property type="term" value="C:endomembrane system"/>
    <property type="evidence" value="ECO:0007669"/>
    <property type="project" value="UniProtKB-SubCell"/>
</dbReference>
<dbReference type="SUPFAM" id="SSF48371">
    <property type="entry name" value="ARM repeat"/>
    <property type="match status" value="1"/>
</dbReference>
<dbReference type="AlphaFoldDB" id="A0AAD5CM69"/>
<keyword evidence="3" id="KW-0813">Transport</keyword>
<dbReference type="GO" id="GO:0006886">
    <property type="term" value="P:intracellular protein transport"/>
    <property type="evidence" value="ECO:0007669"/>
    <property type="project" value="InterPro"/>
</dbReference>
<feature type="domain" description="Clathrin/coatomer adaptor adaptin-like N-terminal" evidence="6">
    <location>
        <begin position="2"/>
        <end position="89"/>
    </location>
</feature>
<dbReference type="Proteomes" id="UP001206925">
    <property type="component" value="Unassembled WGS sequence"/>
</dbReference>
<evidence type="ECO:0000256" key="2">
    <source>
        <dbReference type="ARBA" id="ARBA00006613"/>
    </source>
</evidence>
<dbReference type="Gene3D" id="1.25.10.10">
    <property type="entry name" value="Leucine-rich Repeat Variant"/>
    <property type="match status" value="1"/>
</dbReference>
<keyword evidence="8" id="KW-1185">Reference proteome</keyword>
<dbReference type="InterPro" id="IPR016024">
    <property type="entry name" value="ARM-type_fold"/>
</dbReference>
<comment type="subcellular location">
    <subcellularLocation>
        <location evidence="1">Endomembrane system</location>
    </subcellularLocation>
</comment>
<feature type="non-terminal residue" evidence="7">
    <location>
        <position position="1"/>
    </location>
</feature>
<accession>A0AAD5CM69</accession>
<name>A0AAD5CM69_AMBAR</name>
<dbReference type="Pfam" id="PF01602">
    <property type="entry name" value="Adaptin_N"/>
    <property type="match status" value="1"/>
</dbReference>
<comment type="caution">
    <text evidence="7">The sequence shown here is derived from an EMBL/GenBank/DDBJ whole genome shotgun (WGS) entry which is preliminary data.</text>
</comment>
<dbReference type="GO" id="GO:0016192">
    <property type="term" value="P:vesicle-mediated transport"/>
    <property type="evidence" value="ECO:0007669"/>
    <property type="project" value="InterPro"/>
</dbReference>
<dbReference type="EMBL" id="JAMZMK010007487">
    <property type="protein sequence ID" value="KAI7744618.1"/>
    <property type="molecule type" value="Genomic_DNA"/>
</dbReference>
<dbReference type="InterPro" id="IPR026739">
    <property type="entry name" value="AP_beta"/>
</dbReference>
<keyword evidence="4" id="KW-0653">Protein transport</keyword>
<evidence type="ECO:0000313" key="8">
    <source>
        <dbReference type="Proteomes" id="UP001206925"/>
    </source>
</evidence>